<protein>
    <submittedName>
        <fullName evidence="1">PiggyBac transposable element-derived protein 4-like</fullName>
    </submittedName>
</protein>
<evidence type="ECO:0000313" key="1">
    <source>
        <dbReference type="EMBL" id="KAF0752503.1"/>
    </source>
</evidence>
<name>A0A6G0YAX3_APHCR</name>
<gene>
    <name evidence="1" type="ORF">FWK35_00028136</name>
</gene>
<proteinExistence type="predicted"/>
<dbReference type="EMBL" id="VUJU01005029">
    <property type="protein sequence ID" value="KAF0752503.1"/>
    <property type="molecule type" value="Genomic_DNA"/>
</dbReference>
<dbReference type="Proteomes" id="UP000478052">
    <property type="component" value="Unassembled WGS sequence"/>
</dbReference>
<reference evidence="1 2" key="1">
    <citation type="submission" date="2019-08" db="EMBL/GenBank/DDBJ databases">
        <title>Whole genome of Aphis craccivora.</title>
        <authorList>
            <person name="Voronova N.V."/>
            <person name="Shulinski R.S."/>
            <person name="Bandarenka Y.V."/>
            <person name="Zhorov D.G."/>
            <person name="Warner D."/>
        </authorList>
    </citation>
    <scope>NUCLEOTIDE SEQUENCE [LARGE SCALE GENOMIC DNA]</scope>
    <source>
        <strain evidence="1">180601</strain>
        <tissue evidence="1">Whole Body</tissue>
    </source>
</reference>
<sequence>MTINKSQGQTLKIAGIDVREYCFSHGQFYVACFKVSMPTNLVIMAPTGKTLNVIVIQYYFLLYTYKNYIILDFERSDECIDFKMMCVFFFLCLSPLDPVSDRKVNILDALYRSKVNIFQQFSKKSRKTKKNDVKREFLRKTSFRPNRFFMVLNLTFFELFIDH</sequence>
<keyword evidence="2" id="KW-1185">Reference proteome</keyword>
<accession>A0A6G0YAX3</accession>
<dbReference type="AlphaFoldDB" id="A0A6G0YAX3"/>
<evidence type="ECO:0000313" key="2">
    <source>
        <dbReference type="Proteomes" id="UP000478052"/>
    </source>
</evidence>
<comment type="caution">
    <text evidence="1">The sequence shown here is derived from an EMBL/GenBank/DDBJ whole genome shotgun (WGS) entry which is preliminary data.</text>
</comment>
<organism evidence="1 2">
    <name type="scientific">Aphis craccivora</name>
    <name type="common">Cowpea aphid</name>
    <dbReference type="NCBI Taxonomy" id="307492"/>
    <lineage>
        <taxon>Eukaryota</taxon>
        <taxon>Metazoa</taxon>
        <taxon>Ecdysozoa</taxon>
        <taxon>Arthropoda</taxon>
        <taxon>Hexapoda</taxon>
        <taxon>Insecta</taxon>
        <taxon>Pterygota</taxon>
        <taxon>Neoptera</taxon>
        <taxon>Paraneoptera</taxon>
        <taxon>Hemiptera</taxon>
        <taxon>Sternorrhyncha</taxon>
        <taxon>Aphidomorpha</taxon>
        <taxon>Aphidoidea</taxon>
        <taxon>Aphididae</taxon>
        <taxon>Aphidini</taxon>
        <taxon>Aphis</taxon>
        <taxon>Aphis</taxon>
    </lineage>
</organism>